<gene>
    <name evidence="2" type="ORF">L596_015710</name>
</gene>
<sequence length="132" mass="14674">MLLGPIFAVLCFLRFVEGLAHPPSLAENRKERDSECLPLDPMYSEEVKREKRGTSACADDAVKRIVEQSFGKDAKTTAKTLTEKLVNHGKKTKKQYLSFCAPNEAANQLLADPAELCAYANKKIVCHVFTTN</sequence>
<organism evidence="2 3">
    <name type="scientific">Steinernema carpocapsae</name>
    <name type="common">Entomopathogenic nematode</name>
    <dbReference type="NCBI Taxonomy" id="34508"/>
    <lineage>
        <taxon>Eukaryota</taxon>
        <taxon>Metazoa</taxon>
        <taxon>Ecdysozoa</taxon>
        <taxon>Nematoda</taxon>
        <taxon>Chromadorea</taxon>
        <taxon>Rhabditida</taxon>
        <taxon>Tylenchina</taxon>
        <taxon>Panagrolaimomorpha</taxon>
        <taxon>Strongyloidoidea</taxon>
        <taxon>Steinernematidae</taxon>
        <taxon>Steinernema</taxon>
    </lineage>
</organism>
<accession>A0A4U5NGV3</accession>
<feature type="signal peptide" evidence="1">
    <location>
        <begin position="1"/>
        <end position="18"/>
    </location>
</feature>
<protein>
    <recommendedName>
        <fullName evidence="4">Ground-like domain-containing protein</fullName>
    </recommendedName>
</protein>
<keyword evidence="1" id="KW-0732">Signal</keyword>
<name>A0A4U5NGV3_STECR</name>
<evidence type="ECO:0000256" key="1">
    <source>
        <dbReference type="SAM" id="SignalP"/>
    </source>
</evidence>
<reference evidence="2 3" key="2">
    <citation type="journal article" date="2019" name="G3 (Bethesda)">
        <title>Hybrid Assembly of the Genome of the Entomopathogenic Nematode Steinernema carpocapsae Identifies the X-Chromosome.</title>
        <authorList>
            <person name="Serra L."/>
            <person name="Macchietto M."/>
            <person name="Macias-Munoz A."/>
            <person name="McGill C.J."/>
            <person name="Rodriguez I.M."/>
            <person name="Rodriguez B."/>
            <person name="Murad R."/>
            <person name="Mortazavi A."/>
        </authorList>
    </citation>
    <scope>NUCLEOTIDE SEQUENCE [LARGE SCALE GENOMIC DNA]</scope>
    <source>
        <strain evidence="2 3">ALL</strain>
    </source>
</reference>
<evidence type="ECO:0008006" key="4">
    <source>
        <dbReference type="Google" id="ProtNLM"/>
    </source>
</evidence>
<evidence type="ECO:0000313" key="2">
    <source>
        <dbReference type="EMBL" id="TKR81913.1"/>
    </source>
</evidence>
<dbReference type="AlphaFoldDB" id="A0A4U5NGV3"/>
<proteinExistence type="predicted"/>
<keyword evidence="3" id="KW-1185">Reference proteome</keyword>
<evidence type="ECO:0000313" key="3">
    <source>
        <dbReference type="Proteomes" id="UP000298663"/>
    </source>
</evidence>
<dbReference type="Proteomes" id="UP000298663">
    <property type="component" value="Unassembled WGS sequence"/>
</dbReference>
<reference evidence="2 3" key="1">
    <citation type="journal article" date="2015" name="Genome Biol.">
        <title>Comparative genomics of Steinernema reveals deeply conserved gene regulatory networks.</title>
        <authorList>
            <person name="Dillman A.R."/>
            <person name="Macchietto M."/>
            <person name="Porter C.F."/>
            <person name="Rogers A."/>
            <person name="Williams B."/>
            <person name="Antoshechkin I."/>
            <person name="Lee M.M."/>
            <person name="Goodwin Z."/>
            <person name="Lu X."/>
            <person name="Lewis E.E."/>
            <person name="Goodrich-Blair H."/>
            <person name="Stock S.P."/>
            <person name="Adams B.J."/>
            <person name="Sternberg P.W."/>
            <person name="Mortazavi A."/>
        </authorList>
    </citation>
    <scope>NUCLEOTIDE SEQUENCE [LARGE SCALE GENOMIC DNA]</scope>
    <source>
        <strain evidence="2 3">ALL</strain>
    </source>
</reference>
<comment type="caution">
    <text evidence="2">The sequence shown here is derived from an EMBL/GenBank/DDBJ whole genome shotgun (WGS) entry which is preliminary data.</text>
</comment>
<dbReference type="EMBL" id="AZBU02000004">
    <property type="protein sequence ID" value="TKR81913.1"/>
    <property type="molecule type" value="Genomic_DNA"/>
</dbReference>
<feature type="chain" id="PRO_5020420921" description="Ground-like domain-containing protein" evidence="1">
    <location>
        <begin position="19"/>
        <end position="132"/>
    </location>
</feature>